<dbReference type="AlphaFoldDB" id="A0A9P8ABC1"/>
<evidence type="ECO:0000256" key="8">
    <source>
        <dbReference type="ARBA" id="ARBA00022679"/>
    </source>
</evidence>
<reference evidence="14" key="1">
    <citation type="submission" date="2021-07" db="EMBL/GenBank/DDBJ databases">
        <title>Draft genome of Mortierella alpina, strain LL118, isolated from an aspen leaf litter sample.</title>
        <authorList>
            <person name="Yang S."/>
            <person name="Vinatzer B.A."/>
        </authorList>
    </citation>
    <scope>NUCLEOTIDE SEQUENCE</scope>
    <source>
        <strain evidence="14">LL118</strain>
    </source>
</reference>
<comment type="caution">
    <text evidence="14">The sequence shown here is derived from an EMBL/GenBank/DDBJ whole genome shotgun (WGS) entry which is preliminary data.</text>
</comment>
<name>A0A9P8ABC1_MORAP</name>
<accession>A0A9P8ABC1</accession>
<evidence type="ECO:0000256" key="10">
    <source>
        <dbReference type="ARBA" id="ARBA00022694"/>
    </source>
</evidence>
<sequence length="776" mass="86621">MELAGDQAADLAIQGTNTSSITSKRSLERLGYLESCHVPGVTEKDSPLMFKYVVPKPSRRSPVINRAYYQRTESIRLLVEGWINECESLGLDQCAVVSLGCGFDPMFFRQVTLRKHRNSRTRLKYVDIDYPSLILERLYMIRNENTLRALLPENPSRDDVGAFVSDSYSCLGIDLRQLDQLQKGLEEAGIKKDSSERMPILVISEVVLAYLEAGESDAVIRFFAQYPEATFVLHEQCIPDFDEEQESSNLHPFALTMFRHFERTMTPLKTLQEYRSLKDHRDRFSKLGWGACDVVNMNLISDYLTMPTAAHHHRVSMLEPFDEHDELYWIGAFYFMAVAMTTTTTTTTGGKKSPDVLQNVGLRQRLQQAKTLASDHVDHGSYTSTNSTIDPILASRLPAPAAFLNVEWTDSKPFSGLDIHRKGHTLSLLKDDAYVFGGFGSEVEDSQEDQSRIFQTRGQQQTRLGSLLRFNLATGSCQLVSPGTDDAPSPRMHHSAVTTLDGSAIYLYGGRDGPTKVHNDVWRYTPEDGWDSLWRARISHSGDSSVPKGLFKHTANMMLVAGREMMVIFGGRLASGEANDQVWAFDLQEGQWGHFQWRRNGQTHHHEDRIPGIFSHSSVVVAGKEQGQDSLLIVGGVRGTDEKVLDKVWRMTLGVSEGEEPSCWVEATAMEVKTSAGDSLKPRFGHACVKVSEDRIWILGGVSAPGLLQWHETLLEIQPSKGTFQYLRPSSFRELVMVGHAAALDPDRGRVVGVGGGGTCFGFGAWWDSTAWALTA</sequence>
<dbReference type="InterPro" id="IPR029063">
    <property type="entry name" value="SAM-dependent_MTases_sf"/>
</dbReference>
<gene>
    <name evidence="14" type="ORF">KVV02_001284</name>
</gene>
<evidence type="ECO:0000256" key="3">
    <source>
        <dbReference type="ARBA" id="ARBA00010703"/>
    </source>
</evidence>
<dbReference type="Pfam" id="PF13418">
    <property type="entry name" value="Beta-prop_TYW4"/>
    <property type="match status" value="1"/>
</dbReference>
<keyword evidence="8" id="KW-0808">Transferase</keyword>
<dbReference type="PANTHER" id="PTHR46529">
    <property type="entry name" value="TRNA WYBUTOSINE-SYNTHESIZING PROTEIN 4"/>
    <property type="match status" value="1"/>
</dbReference>
<evidence type="ECO:0000313" key="15">
    <source>
        <dbReference type="Proteomes" id="UP000717515"/>
    </source>
</evidence>
<evidence type="ECO:0000256" key="12">
    <source>
        <dbReference type="ARBA" id="ARBA00030847"/>
    </source>
</evidence>
<dbReference type="PANTHER" id="PTHR46529:SF1">
    <property type="entry name" value="TRNA WYBUTOSINE-SYNTHESIZING PROTEIN 4"/>
    <property type="match status" value="1"/>
</dbReference>
<proteinExistence type="inferred from homology"/>
<evidence type="ECO:0000313" key="14">
    <source>
        <dbReference type="EMBL" id="KAG9325887.1"/>
    </source>
</evidence>
<evidence type="ECO:0000256" key="7">
    <source>
        <dbReference type="ARBA" id="ARBA00022603"/>
    </source>
</evidence>
<dbReference type="InterPro" id="IPR011043">
    <property type="entry name" value="Gal_Oxase/kelch_b-propeller"/>
</dbReference>
<dbReference type="Pfam" id="PF04072">
    <property type="entry name" value="LCM"/>
    <property type="match status" value="1"/>
</dbReference>
<evidence type="ECO:0000256" key="5">
    <source>
        <dbReference type="ARBA" id="ARBA00012779"/>
    </source>
</evidence>
<evidence type="ECO:0000256" key="13">
    <source>
        <dbReference type="ARBA" id="ARBA00049250"/>
    </source>
</evidence>
<evidence type="ECO:0000256" key="4">
    <source>
        <dbReference type="ARBA" id="ARBA00012155"/>
    </source>
</evidence>
<evidence type="ECO:0000256" key="2">
    <source>
        <dbReference type="ARBA" id="ARBA00004797"/>
    </source>
</evidence>
<dbReference type="EC" id="2.1.1.290" evidence="5"/>
<dbReference type="SUPFAM" id="SSF53335">
    <property type="entry name" value="S-adenosyl-L-methionine-dependent methyltransferases"/>
    <property type="match status" value="1"/>
</dbReference>
<dbReference type="GO" id="GO:0031591">
    <property type="term" value="P:wybutosine biosynthetic process"/>
    <property type="evidence" value="ECO:0007669"/>
    <property type="project" value="TreeGrafter"/>
</dbReference>
<keyword evidence="9" id="KW-0949">S-adenosyl-L-methionine</keyword>
<comment type="similarity">
    <text evidence="3">Belongs to the methyltransferase superfamily. LCMT family.</text>
</comment>
<evidence type="ECO:0000256" key="1">
    <source>
        <dbReference type="ARBA" id="ARBA00001806"/>
    </source>
</evidence>
<dbReference type="SUPFAM" id="SSF50965">
    <property type="entry name" value="Galactose oxidase, central domain"/>
    <property type="match status" value="1"/>
</dbReference>
<dbReference type="EMBL" id="JAIFTL010000030">
    <property type="protein sequence ID" value="KAG9325887.1"/>
    <property type="molecule type" value="Genomic_DNA"/>
</dbReference>
<dbReference type="EC" id="2.3.1.231" evidence="4"/>
<keyword evidence="7" id="KW-0489">Methyltransferase</keyword>
<dbReference type="GO" id="GO:0030488">
    <property type="term" value="P:tRNA methylation"/>
    <property type="evidence" value="ECO:0007669"/>
    <property type="project" value="TreeGrafter"/>
</dbReference>
<comment type="catalytic activity">
    <reaction evidence="13">
        <text>7-[(3S)-(3-amino-3-methoxycarbonyl)propyl]wyosine(37) in tRNA(Phe) + S-adenosyl-L-methionine + CO2 = wybutosine(37) in tRNA(Phe) + S-adenosyl-L-homocysteine + 2 H(+)</text>
        <dbReference type="Rhea" id="RHEA:37119"/>
        <dbReference type="Rhea" id="RHEA-COMP:11844"/>
        <dbReference type="Rhea" id="RHEA-COMP:11847"/>
        <dbReference type="ChEBI" id="CHEBI:15378"/>
        <dbReference type="ChEBI" id="CHEBI:16526"/>
        <dbReference type="ChEBI" id="CHEBI:57856"/>
        <dbReference type="ChEBI" id="CHEBI:59789"/>
        <dbReference type="ChEBI" id="CHEBI:73544"/>
        <dbReference type="ChEBI" id="CHEBI:74275"/>
        <dbReference type="EC" id="2.3.1.231"/>
    </reaction>
</comment>
<evidence type="ECO:0000256" key="6">
    <source>
        <dbReference type="ARBA" id="ARBA00018045"/>
    </source>
</evidence>
<comment type="catalytic activity">
    <reaction evidence="1">
        <text>7-[(3S)-3-amino-3-carboxypropyl]wyosine(37) in tRNA(Phe) + S-adenosyl-L-methionine = 7-[(3S)-(3-amino-3-methoxycarbonyl)propyl]wyosine(37) in tRNA(Phe) + S-adenosyl-L-homocysteine</text>
        <dbReference type="Rhea" id="RHEA:36903"/>
        <dbReference type="Rhea" id="RHEA-COMP:10379"/>
        <dbReference type="Rhea" id="RHEA-COMP:11844"/>
        <dbReference type="ChEBI" id="CHEBI:57856"/>
        <dbReference type="ChEBI" id="CHEBI:59789"/>
        <dbReference type="ChEBI" id="CHEBI:73543"/>
        <dbReference type="ChEBI" id="CHEBI:74275"/>
        <dbReference type="EC" id="2.1.1.290"/>
    </reaction>
</comment>
<protein>
    <recommendedName>
        <fullName evidence="6">tRNA wybutosine-synthesizing protein 4</fullName>
        <ecNumber evidence="5">2.1.1.290</ecNumber>
        <ecNumber evidence="4">2.3.1.231</ecNumber>
    </recommendedName>
    <alternativeName>
        <fullName evidence="12">tRNA(Phe) (7-(3-amino-3-(methoxycarbonyl)propyl)wyosine(37)-N)-methoxycarbonyltransferase</fullName>
    </alternativeName>
    <alternativeName>
        <fullName evidence="11">tRNA(Phe) (7-(3-amino-3-carboxypropyl)wyosine(37)-O)-methyltransferase</fullName>
    </alternativeName>
</protein>
<keyword evidence="10" id="KW-0819">tRNA processing</keyword>
<organism evidence="14 15">
    <name type="scientific">Mortierella alpina</name>
    <name type="common">Oleaginous fungus</name>
    <name type="synonym">Mortierella renispora</name>
    <dbReference type="NCBI Taxonomy" id="64518"/>
    <lineage>
        <taxon>Eukaryota</taxon>
        <taxon>Fungi</taxon>
        <taxon>Fungi incertae sedis</taxon>
        <taxon>Mucoromycota</taxon>
        <taxon>Mortierellomycotina</taxon>
        <taxon>Mortierellomycetes</taxon>
        <taxon>Mortierellales</taxon>
        <taxon>Mortierellaceae</taxon>
        <taxon>Mortierella</taxon>
    </lineage>
</organism>
<dbReference type="Gene3D" id="3.40.50.150">
    <property type="entry name" value="Vaccinia Virus protein VP39"/>
    <property type="match status" value="1"/>
</dbReference>
<evidence type="ECO:0000256" key="9">
    <source>
        <dbReference type="ARBA" id="ARBA00022691"/>
    </source>
</evidence>
<evidence type="ECO:0000256" key="11">
    <source>
        <dbReference type="ARBA" id="ARBA00029750"/>
    </source>
</evidence>
<dbReference type="GO" id="GO:0008175">
    <property type="term" value="F:tRNA methyltransferase activity"/>
    <property type="evidence" value="ECO:0007669"/>
    <property type="project" value="TreeGrafter"/>
</dbReference>
<dbReference type="Gene3D" id="2.120.10.80">
    <property type="entry name" value="Kelch-type beta propeller"/>
    <property type="match status" value="1"/>
</dbReference>
<dbReference type="InterPro" id="IPR015915">
    <property type="entry name" value="Kelch-typ_b-propeller"/>
</dbReference>
<dbReference type="Proteomes" id="UP000717515">
    <property type="component" value="Unassembled WGS sequence"/>
</dbReference>
<dbReference type="InterPro" id="IPR007213">
    <property type="entry name" value="Ppm1/Ppm2/Tcmp"/>
</dbReference>
<comment type="pathway">
    <text evidence="2">tRNA modification; wybutosine-tRNA(Phe) biosynthesis.</text>
</comment>